<dbReference type="Proteomes" id="UP001153269">
    <property type="component" value="Unassembled WGS sequence"/>
</dbReference>
<protein>
    <submittedName>
        <fullName evidence="2">Uncharacterized protein</fullName>
    </submittedName>
</protein>
<keyword evidence="3" id="KW-1185">Reference proteome</keyword>
<dbReference type="AlphaFoldDB" id="A0A9N7UBF0"/>
<accession>A0A9N7UBF0</accession>
<feature type="region of interest" description="Disordered" evidence="1">
    <location>
        <begin position="1"/>
        <end position="41"/>
    </location>
</feature>
<name>A0A9N7UBF0_PLEPL</name>
<sequence length="113" mass="11877">MSSGLNQRLCTHSPAGPRPSEAGGPASNQRSDEELRSCESGETVSVHIEEFDCLDTVLSLRGLSEQPLAAALFSCQVSSPLPVSSSLTTRPDVDGQLTCTSGLFSSSCCSREK</sequence>
<gene>
    <name evidence="2" type="ORF">PLEPLA_LOCUS15901</name>
</gene>
<evidence type="ECO:0000313" key="2">
    <source>
        <dbReference type="EMBL" id="CAB1427956.1"/>
    </source>
</evidence>
<organism evidence="2 3">
    <name type="scientific">Pleuronectes platessa</name>
    <name type="common">European plaice</name>
    <dbReference type="NCBI Taxonomy" id="8262"/>
    <lineage>
        <taxon>Eukaryota</taxon>
        <taxon>Metazoa</taxon>
        <taxon>Chordata</taxon>
        <taxon>Craniata</taxon>
        <taxon>Vertebrata</taxon>
        <taxon>Euteleostomi</taxon>
        <taxon>Actinopterygii</taxon>
        <taxon>Neopterygii</taxon>
        <taxon>Teleostei</taxon>
        <taxon>Neoteleostei</taxon>
        <taxon>Acanthomorphata</taxon>
        <taxon>Carangaria</taxon>
        <taxon>Pleuronectiformes</taxon>
        <taxon>Pleuronectoidei</taxon>
        <taxon>Pleuronectidae</taxon>
        <taxon>Pleuronectes</taxon>
    </lineage>
</organism>
<comment type="caution">
    <text evidence="2">The sequence shown here is derived from an EMBL/GenBank/DDBJ whole genome shotgun (WGS) entry which is preliminary data.</text>
</comment>
<evidence type="ECO:0000256" key="1">
    <source>
        <dbReference type="SAM" id="MobiDB-lite"/>
    </source>
</evidence>
<evidence type="ECO:0000313" key="3">
    <source>
        <dbReference type="Proteomes" id="UP001153269"/>
    </source>
</evidence>
<proteinExistence type="predicted"/>
<feature type="compositionally biased region" description="Polar residues" evidence="1">
    <location>
        <begin position="1"/>
        <end position="10"/>
    </location>
</feature>
<reference evidence="2" key="1">
    <citation type="submission" date="2020-03" db="EMBL/GenBank/DDBJ databases">
        <authorList>
            <person name="Weist P."/>
        </authorList>
    </citation>
    <scope>NUCLEOTIDE SEQUENCE</scope>
</reference>
<dbReference type="EMBL" id="CADEAL010001008">
    <property type="protein sequence ID" value="CAB1427956.1"/>
    <property type="molecule type" value="Genomic_DNA"/>
</dbReference>
<feature type="compositionally biased region" description="Basic and acidic residues" evidence="1">
    <location>
        <begin position="30"/>
        <end position="39"/>
    </location>
</feature>